<evidence type="ECO:0000313" key="2">
    <source>
        <dbReference type="Proteomes" id="UP001046870"/>
    </source>
</evidence>
<name>A0A9D3PNM4_MEGAT</name>
<dbReference type="AlphaFoldDB" id="A0A9D3PNM4"/>
<proteinExistence type="predicted"/>
<dbReference type="EMBL" id="JAFDVH010000017">
    <property type="protein sequence ID" value="KAG7461539.1"/>
    <property type="molecule type" value="Genomic_DNA"/>
</dbReference>
<reference evidence="1" key="1">
    <citation type="submission" date="2021-01" db="EMBL/GenBank/DDBJ databases">
        <authorList>
            <person name="Zahm M."/>
            <person name="Roques C."/>
            <person name="Cabau C."/>
            <person name="Klopp C."/>
            <person name="Donnadieu C."/>
            <person name="Jouanno E."/>
            <person name="Lampietro C."/>
            <person name="Louis A."/>
            <person name="Herpin A."/>
            <person name="Echchiki A."/>
            <person name="Berthelot C."/>
            <person name="Parey E."/>
            <person name="Roest-Crollius H."/>
            <person name="Braasch I."/>
            <person name="Postlethwait J."/>
            <person name="Bobe J."/>
            <person name="Montfort J."/>
            <person name="Bouchez O."/>
            <person name="Begum T."/>
            <person name="Mejri S."/>
            <person name="Adams A."/>
            <person name="Chen W.-J."/>
            <person name="Guiguen Y."/>
        </authorList>
    </citation>
    <scope>NUCLEOTIDE SEQUENCE</scope>
    <source>
        <strain evidence="1">YG-15Mar2019-1</strain>
        <tissue evidence="1">Brain</tissue>
    </source>
</reference>
<protein>
    <submittedName>
        <fullName evidence="1">Uncharacterized protein</fullName>
    </submittedName>
</protein>
<dbReference type="Proteomes" id="UP001046870">
    <property type="component" value="Chromosome 17"/>
</dbReference>
<evidence type="ECO:0000313" key="1">
    <source>
        <dbReference type="EMBL" id="KAG7461539.1"/>
    </source>
</evidence>
<sequence>MRTIQDKRCRKQFFKDNQWCVLKSITGFFCQCADMDTGSLLLPMWNYDRSTSWTPCQVLQESDNSSCTGERERHLNLGVTGWMDLTESSSCQTAGWLKLRPVCADGKHCF</sequence>
<keyword evidence="2" id="KW-1185">Reference proteome</keyword>
<organism evidence="1 2">
    <name type="scientific">Megalops atlanticus</name>
    <name type="common">Tarpon</name>
    <name type="synonym">Clupea gigantea</name>
    <dbReference type="NCBI Taxonomy" id="7932"/>
    <lineage>
        <taxon>Eukaryota</taxon>
        <taxon>Metazoa</taxon>
        <taxon>Chordata</taxon>
        <taxon>Craniata</taxon>
        <taxon>Vertebrata</taxon>
        <taxon>Euteleostomi</taxon>
        <taxon>Actinopterygii</taxon>
        <taxon>Neopterygii</taxon>
        <taxon>Teleostei</taxon>
        <taxon>Elopiformes</taxon>
        <taxon>Megalopidae</taxon>
        <taxon>Megalops</taxon>
    </lineage>
</organism>
<gene>
    <name evidence="1" type="ORF">MATL_G00192270</name>
</gene>
<dbReference type="OrthoDB" id="4630202at2759"/>
<comment type="caution">
    <text evidence="1">The sequence shown here is derived from an EMBL/GenBank/DDBJ whole genome shotgun (WGS) entry which is preliminary data.</text>
</comment>
<accession>A0A9D3PNM4</accession>